<dbReference type="EMBL" id="JWTA01000004">
    <property type="protein sequence ID" value="KIC64143.1"/>
    <property type="molecule type" value="Genomic_DNA"/>
</dbReference>
<dbReference type="RefSeq" id="WP_039365893.1">
    <property type="nucleotide sequence ID" value="NZ_JWTA01000004.1"/>
</dbReference>
<keyword evidence="3 5" id="KW-1133">Transmembrane helix</keyword>
<feature type="transmembrane region" description="Helical" evidence="5">
    <location>
        <begin position="398"/>
        <end position="422"/>
    </location>
</feature>
<organism evidence="6 7">
    <name type="scientific">Chryseobacterium taiwanense</name>
    <dbReference type="NCBI Taxonomy" id="363331"/>
    <lineage>
        <taxon>Bacteria</taxon>
        <taxon>Pseudomonadati</taxon>
        <taxon>Bacteroidota</taxon>
        <taxon>Flavobacteriia</taxon>
        <taxon>Flavobacteriales</taxon>
        <taxon>Weeksellaceae</taxon>
        <taxon>Chryseobacterium group</taxon>
        <taxon>Chryseobacterium</taxon>
    </lineage>
</organism>
<name>A0A0B4EBZ4_9FLAO</name>
<feature type="transmembrane region" description="Helical" evidence="5">
    <location>
        <begin position="199"/>
        <end position="223"/>
    </location>
</feature>
<dbReference type="InterPro" id="IPR036259">
    <property type="entry name" value="MFS_trans_sf"/>
</dbReference>
<evidence type="ECO:0000313" key="6">
    <source>
        <dbReference type="EMBL" id="KIC64143.1"/>
    </source>
</evidence>
<dbReference type="OrthoDB" id="1404010at2"/>
<keyword evidence="7" id="KW-1185">Reference proteome</keyword>
<evidence type="ECO:0000256" key="1">
    <source>
        <dbReference type="ARBA" id="ARBA00004141"/>
    </source>
</evidence>
<evidence type="ECO:0000256" key="3">
    <source>
        <dbReference type="ARBA" id="ARBA00022989"/>
    </source>
</evidence>
<keyword evidence="2 5" id="KW-0812">Transmembrane</keyword>
<feature type="transmembrane region" description="Helical" evidence="5">
    <location>
        <begin position="138"/>
        <end position="157"/>
    </location>
</feature>
<evidence type="ECO:0000256" key="5">
    <source>
        <dbReference type="SAM" id="Phobius"/>
    </source>
</evidence>
<dbReference type="STRING" id="363331.RM51_05360"/>
<dbReference type="PANTHER" id="PTHR23501">
    <property type="entry name" value="MAJOR FACILITATOR SUPERFAMILY"/>
    <property type="match status" value="1"/>
</dbReference>
<feature type="transmembrane region" description="Helical" evidence="5">
    <location>
        <begin position="51"/>
        <end position="71"/>
    </location>
</feature>
<dbReference type="GO" id="GO:0022857">
    <property type="term" value="F:transmembrane transporter activity"/>
    <property type="evidence" value="ECO:0007669"/>
    <property type="project" value="TreeGrafter"/>
</dbReference>
<proteinExistence type="predicted"/>
<feature type="transmembrane region" description="Helical" evidence="5">
    <location>
        <begin position="366"/>
        <end position="386"/>
    </location>
</feature>
<comment type="caution">
    <text evidence="6">The sequence shown here is derived from an EMBL/GenBank/DDBJ whole genome shotgun (WGS) entry which is preliminary data.</text>
</comment>
<gene>
    <name evidence="6" type="ORF">RM51_05360</name>
</gene>
<dbReference type="GO" id="GO:0005886">
    <property type="term" value="C:plasma membrane"/>
    <property type="evidence" value="ECO:0007669"/>
    <property type="project" value="TreeGrafter"/>
</dbReference>
<feature type="transmembrane region" description="Helical" evidence="5">
    <location>
        <begin position="235"/>
        <end position="254"/>
    </location>
</feature>
<protein>
    <submittedName>
        <fullName evidence="6">Transporter</fullName>
    </submittedName>
</protein>
<sequence length="530" mass="60231">MYNKGLYNDWVPKPVQLLLIVLLLAVVMPLGGVYVGNISYVVSGTGSMTEYFMWANYATTIGMGACMPIVLRMKMRFKVRDKMTVLLVLLGLLSYLNSTTIDPMIFIVSSLFIGFLKMMVTIELFLPLMAMIGNRGMFYGAFYTFVLVLNQISGYYAAEVSINYNWQHFYVIMAVACFVLALIHWIFMHDKYFALKVPLHYIDWLSILLFVSTFMFSAYVFSFGKQQDWLNSKNIINASIAAFVSFALLAVRQLTLKRPYLSFKIFTKNNVQHGLFMLFALGMFLGTSSVQNSFAVGVLGYDQLTNAKLNLLMIPGLILAGVVAIIWFKKEIPLKMFIFSGFSAMIGYAMVMYFSMVLEFNYENWYLPMFLKGYGMGSLFISVWFYTLDKLEMDDMLAAIGLVLVWRTFLAVGFFSAVYSWFLYHFQVVAIGDLAVYIDGMTVTPQNAATGLKIIQLNAIIVAIKKIFGYIILAGLGVLIYVFTHHFGKERFEYARFVKILSGKSALARKRLRERKRLLQEIKDAAGPAL</sequence>
<feature type="transmembrane region" description="Helical" evidence="5">
    <location>
        <begin position="336"/>
        <end position="354"/>
    </location>
</feature>
<evidence type="ECO:0000313" key="7">
    <source>
        <dbReference type="Proteomes" id="UP000031167"/>
    </source>
</evidence>
<evidence type="ECO:0000256" key="4">
    <source>
        <dbReference type="ARBA" id="ARBA00023136"/>
    </source>
</evidence>
<comment type="subcellular location">
    <subcellularLocation>
        <location evidence="1">Membrane</location>
        <topology evidence="1">Multi-pass membrane protein</topology>
    </subcellularLocation>
</comment>
<evidence type="ECO:0000256" key="2">
    <source>
        <dbReference type="ARBA" id="ARBA00022692"/>
    </source>
</evidence>
<accession>A0A0B4EBZ4</accession>
<feature type="transmembrane region" description="Helical" evidence="5">
    <location>
        <begin position="467"/>
        <end position="484"/>
    </location>
</feature>
<dbReference type="PANTHER" id="PTHR23501:SF5">
    <property type="entry name" value="TRANSPORT PROTEIN"/>
    <property type="match status" value="1"/>
</dbReference>
<feature type="transmembrane region" description="Helical" evidence="5">
    <location>
        <begin position="169"/>
        <end position="187"/>
    </location>
</feature>
<dbReference type="AlphaFoldDB" id="A0A0B4EBZ4"/>
<dbReference type="Proteomes" id="UP000031167">
    <property type="component" value="Unassembled WGS sequence"/>
</dbReference>
<dbReference type="SUPFAM" id="SSF103473">
    <property type="entry name" value="MFS general substrate transporter"/>
    <property type="match status" value="1"/>
</dbReference>
<keyword evidence="4 5" id="KW-0472">Membrane</keyword>
<feature type="transmembrane region" description="Helical" evidence="5">
    <location>
        <begin position="275"/>
        <end position="299"/>
    </location>
</feature>
<reference evidence="6 7" key="1">
    <citation type="submission" date="2014-12" db="EMBL/GenBank/DDBJ databases">
        <title>Genome sequencing of Chryseobacterium taiwanense TPW19.</title>
        <authorList>
            <person name="Tan P.W."/>
            <person name="Chan K.-G."/>
        </authorList>
    </citation>
    <scope>NUCLEOTIDE SEQUENCE [LARGE SCALE GENOMIC DNA]</scope>
    <source>
        <strain evidence="6 7">TPW19</strain>
    </source>
</reference>
<feature type="transmembrane region" description="Helical" evidence="5">
    <location>
        <begin position="83"/>
        <end position="98"/>
    </location>
</feature>
<feature type="transmembrane region" description="Helical" evidence="5">
    <location>
        <begin position="311"/>
        <end position="329"/>
    </location>
</feature>
<feature type="transmembrane region" description="Helical" evidence="5">
    <location>
        <begin position="17"/>
        <end position="39"/>
    </location>
</feature>